<reference evidence="4" key="1">
    <citation type="submission" date="2020-10" db="EMBL/GenBank/DDBJ databases">
        <authorList>
            <person name="Gilroy R."/>
        </authorList>
    </citation>
    <scope>NUCLEOTIDE SEQUENCE</scope>
    <source>
        <strain evidence="4">14508</strain>
    </source>
</reference>
<dbReference type="InterPro" id="IPR000620">
    <property type="entry name" value="EamA_dom"/>
</dbReference>
<dbReference type="AlphaFoldDB" id="A0A9D1K9Q3"/>
<reference evidence="4" key="2">
    <citation type="journal article" date="2021" name="PeerJ">
        <title>Extensive microbial diversity within the chicken gut microbiome revealed by metagenomics and culture.</title>
        <authorList>
            <person name="Gilroy R."/>
            <person name="Ravi A."/>
            <person name="Getino M."/>
            <person name="Pursley I."/>
            <person name="Horton D.L."/>
            <person name="Alikhan N.F."/>
            <person name="Baker D."/>
            <person name="Gharbi K."/>
            <person name="Hall N."/>
            <person name="Watson M."/>
            <person name="Adriaenssens E.M."/>
            <person name="Foster-Nyarko E."/>
            <person name="Jarju S."/>
            <person name="Secka A."/>
            <person name="Antonio M."/>
            <person name="Oren A."/>
            <person name="Chaudhuri R.R."/>
            <person name="La Ragione R."/>
            <person name="Hildebrand F."/>
            <person name="Pallen M.J."/>
        </authorList>
    </citation>
    <scope>NUCLEOTIDE SEQUENCE</scope>
    <source>
        <strain evidence="4">14508</strain>
    </source>
</reference>
<dbReference type="InterPro" id="IPR037185">
    <property type="entry name" value="EmrE-like"/>
</dbReference>
<evidence type="ECO:0000259" key="3">
    <source>
        <dbReference type="Pfam" id="PF00892"/>
    </source>
</evidence>
<feature type="transmembrane region" description="Helical" evidence="2">
    <location>
        <begin position="150"/>
        <end position="173"/>
    </location>
</feature>
<feature type="transmembrane region" description="Helical" evidence="2">
    <location>
        <begin position="64"/>
        <end position="83"/>
    </location>
</feature>
<dbReference type="Proteomes" id="UP000886893">
    <property type="component" value="Unassembled WGS sequence"/>
</dbReference>
<dbReference type="Pfam" id="PF00892">
    <property type="entry name" value="EamA"/>
    <property type="match status" value="2"/>
</dbReference>
<proteinExistence type="inferred from homology"/>
<protein>
    <submittedName>
        <fullName evidence="4">EamA family transporter</fullName>
    </submittedName>
</protein>
<sequence length="288" mass="31875">MWVVAAIFSALFAGITTILSKCGLKNTNSNLATALRTSIVLLLAWLIVWITGAFKTITDIRFKSWIFLILSGLATGASWICYFKALSLGEVSKVAAVDKSSAILSVLLAIILFPAERTNWYLKLIFLLCIGIGTYLMTDIKNAEKNEKRTWFIFALLSAIFAAATSLLASIGIQNVDSNLGTAIRTIVVFILAWVIVFFKKEIHFIQNINQKEVLFLILSGVATGASWLCYYFAIQQGQISVVVPIDRLSILVTVLFSYFVFHEKLSMKSFIGLLLLIEGTVCMAIFT</sequence>
<evidence type="ECO:0000313" key="4">
    <source>
        <dbReference type="EMBL" id="HIT17457.1"/>
    </source>
</evidence>
<comment type="similarity">
    <text evidence="1">Belongs to the EamA transporter family.</text>
</comment>
<dbReference type="SUPFAM" id="SSF103481">
    <property type="entry name" value="Multidrug resistance efflux transporter EmrE"/>
    <property type="match status" value="2"/>
</dbReference>
<dbReference type="GO" id="GO:0016020">
    <property type="term" value="C:membrane"/>
    <property type="evidence" value="ECO:0007669"/>
    <property type="project" value="InterPro"/>
</dbReference>
<keyword evidence="2" id="KW-0472">Membrane</keyword>
<evidence type="ECO:0000256" key="1">
    <source>
        <dbReference type="ARBA" id="ARBA00007362"/>
    </source>
</evidence>
<comment type="caution">
    <text evidence="4">The sequence shown here is derived from an EMBL/GenBank/DDBJ whole genome shotgun (WGS) entry which is preliminary data.</text>
</comment>
<name>A0A9D1K9Q3_9FIRM</name>
<dbReference type="Gene3D" id="1.10.3730.20">
    <property type="match status" value="1"/>
</dbReference>
<dbReference type="PANTHER" id="PTHR22911">
    <property type="entry name" value="ACYL-MALONYL CONDENSING ENZYME-RELATED"/>
    <property type="match status" value="1"/>
</dbReference>
<feature type="transmembrane region" description="Helical" evidence="2">
    <location>
        <begin position="214"/>
        <end position="234"/>
    </location>
</feature>
<evidence type="ECO:0000256" key="2">
    <source>
        <dbReference type="SAM" id="Phobius"/>
    </source>
</evidence>
<feature type="transmembrane region" description="Helical" evidence="2">
    <location>
        <begin position="120"/>
        <end position="138"/>
    </location>
</feature>
<feature type="transmembrane region" description="Helical" evidence="2">
    <location>
        <begin position="6"/>
        <end position="24"/>
    </location>
</feature>
<keyword evidence="2" id="KW-0812">Transmembrane</keyword>
<keyword evidence="2" id="KW-1133">Transmembrane helix</keyword>
<gene>
    <name evidence="4" type="ORF">IAD04_03630</name>
</gene>
<feature type="transmembrane region" description="Helical" evidence="2">
    <location>
        <begin position="179"/>
        <end position="199"/>
    </location>
</feature>
<feature type="domain" description="EamA" evidence="3">
    <location>
        <begin position="2"/>
        <end position="137"/>
    </location>
</feature>
<dbReference type="EMBL" id="DVKI01000115">
    <property type="protein sequence ID" value="HIT17457.1"/>
    <property type="molecule type" value="Genomic_DNA"/>
</dbReference>
<feature type="domain" description="EamA" evidence="3">
    <location>
        <begin position="150"/>
        <end position="284"/>
    </location>
</feature>
<dbReference type="PANTHER" id="PTHR22911:SF137">
    <property type="entry name" value="SOLUTE CARRIER FAMILY 35 MEMBER G2-RELATED"/>
    <property type="match status" value="1"/>
</dbReference>
<organism evidence="4 5">
    <name type="scientific">Candidatus Caccosoma faecigallinarum</name>
    <dbReference type="NCBI Taxonomy" id="2840720"/>
    <lineage>
        <taxon>Bacteria</taxon>
        <taxon>Bacillati</taxon>
        <taxon>Bacillota</taxon>
        <taxon>Bacillota incertae sedis</taxon>
        <taxon>Candidatus Caccosoma</taxon>
    </lineage>
</organism>
<feature type="transmembrane region" description="Helical" evidence="2">
    <location>
        <begin position="240"/>
        <end position="262"/>
    </location>
</feature>
<feature type="transmembrane region" description="Helical" evidence="2">
    <location>
        <begin position="31"/>
        <end position="52"/>
    </location>
</feature>
<accession>A0A9D1K9Q3</accession>
<evidence type="ECO:0000313" key="5">
    <source>
        <dbReference type="Proteomes" id="UP000886893"/>
    </source>
</evidence>